<evidence type="ECO:0000313" key="2">
    <source>
        <dbReference type="Proteomes" id="UP000241436"/>
    </source>
</evidence>
<accession>A0A2T4TWV5</accession>
<dbReference type="Pfam" id="PF10049">
    <property type="entry name" value="DUF2283"/>
    <property type="match status" value="1"/>
</dbReference>
<gene>
    <name evidence="1" type="ORF">CLG94_07355</name>
</gene>
<evidence type="ECO:0000313" key="1">
    <source>
        <dbReference type="EMBL" id="PTL35589.1"/>
    </source>
</evidence>
<dbReference type="OrthoDB" id="9799670at2"/>
<dbReference type="PANTHER" id="PTHR37029">
    <property type="entry name" value="SSR1768 PROTEIN"/>
    <property type="match status" value="1"/>
</dbReference>
<sequence length="64" mass="7176">MKVKYDQEVDVLTIEFSDAQVEESDQDKPGVILDYDKDGNIVGMEILNASKRVQNPKSVEYAVA</sequence>
<evidence type="ECO:0008006" key="3">
    <source>
        <dbReference type="Google" id="ProtNLM"/>
    </source>
</evidence>
<proteinExistence type="predicted"/>
<dbReference type="AlphaFoldDB" id="A0A2T4TWV5"/>
<dbReference type="PANTHER" id="PTHR37029:SF1">
    <property type="entry name" value="SSR1768 PROTEIN"/>
    <property type="match status" value="1"/>
</dbReference>
<reference evidence="1 2" key="1">
    <citation type="submission" date="2017-09" db="EMBL/GenBank/DDBJ databases">
        <title>Bloom of a denitrifying methanotroph, Candidatus Methylomirabilis limnetica, in a deep stratified lake.</title>
        <authorList>
            <person name="Graf J.S."/>
            <person name="Marchant H.K."/>
            <person name="Tienken D."/>
            <person name="Hach P.F."/>
            <person name="Brand A."/>
            <person name="Schubert C.J."/>
            <person name="Kuypers M.M."/>
            <person name="Milucka J."/>
        </authorList>
    </citation>
    <scope>NUCLEOTIDE SEQUENCE [LARGE SCALE GENOMIC DNA]</scope>
    <source>
        <strain evidence="1 2">Zug</strain>
    </source>
</reference>
<dbReference type="InterPro" id="IPR019270">
    <property type="entry name" value="DUF2283"/>
</dbReference>
<protein>
    <recommendedName>
        <fullName evidence="3">DUF2283 domain-containing protein</fullName>
    </recommendedName>
</protein>
<organism evidence="1 2">
    <name type="scientific">Candidatus Methylomirabilis limnetica</name>
    <dbReference type="NCBI Taxonomy" id="2033718"/>
    <lineage>
        <taxon>Bacteria</taxon>
        <taxon>Candidatus Methylomirabilota</taxon>
        <taxon>Candidatus Methylomirabilia</taxon>
        <taxon>Candidatus Methylomirabilales</taxon>
        <taxon>Candidatus Methylomirabilaceae</taxon>
        <taxon>Candidatus Methylomirabilis</taxon>
    </lineage>
</organism>
<dbReference type="EMBL" id="NVQC01000022">
    <property type="protein sequence ID" value="PTL35589.1"/>
    <property type="molecule type" value="Genomic_DNA"/>
</dbReference>
<keyword evidence="2" id="KW-1185">Reference proteome</keyword>
<dbReference type="RefSeq" id="WP_107562229.1">
    <property type="nucleotide sequence ID" value="NZ_NVQC01000022.1"/>
</dbReference>
<comment type="caution">
    <text evidence="1">The sequence shown here is derived from an EMBL/GenBank/DDBJ whole genome shotgun (WGS) entry which is preliminary data.</text>
</comment>
<name>A0A2T4TWV5_9BACT</name>
<dbReference type="Proteomes" id="UP000241436">
    <property type="component" value="Unassembled WGS sequence"/>
</dbReference>
<reference evidence="2" key="2">
    <citation type="journal article" date="2018" name="Environ. Microbiol.">
        <title>Bloom of a denitrifying methanotroph, 'Candidatus Methylomirabilis limnetica', in a deep stratified lake.</title>
        <authorList>
            <person name="Graf J.S."/>
            <person name="Mayr M.J."/>
            <person name="Marchant H.K."/>
            <person name="Tienken D."/>
            <person name="Hach P.F."/>
            <person name="Brand A."/>
            <person name="Schubert C.J."/>
            <person name="Kuypers M.M."/>
            <person name="Milucka J."/>
        </authorList>
    </citation>
    <scope>NUCLEOTIDE SEQUENCE [LARGE SCALE GENOMIC DNA]</scope>
    <source>
        <strain evidence="2">Zug</strain>
    </source>
</reference>